<gene>
    <name evidence="3" type="ORF">HY834_16430</name>
</gene>
<evidence type="ECO:0000313" key="3">
    <source>
        <dbReference type="EMBL" id="MBI4923329.1"/>
    </source>
</evidence>
<dbReference type="FunFam" id="3.40.50.720:FF:000084">
    <property type="entry name" value="Short-chain dehydrogenase reductase"/>
    <property type="match status" value="1"/>
</dbReference>
<dbReference type="InterPro" id="IPR057326">
    <property type="entry name" value="KR_dom"/>
</dbReference>
<dbReference type="PANTHER" id="PTHR42760">
    <property type="entry name" value="SHORT-CHAIN DEHYDROGENASES/REDUCTASES FAMILY MEMBER"/>
    <property type="match status" value="1"/>
</dbReference>
<name>A0A933NXV5_9HYPH</name>
<dbReference type="GO" id="GO:0016616">
    <property type="term" value="F:oxidoreductase activity, acting on the CH-OH group of donors, NAD or NADP as acceptor"/>
    <property type="evidence" value="ECO:0007669"/>
    <property type="project" value="TreeGrafter"/>
</dbReference>
<dbReference type="InterPro" id="IPR002347">
    <property type="entry name" value="SDR_fam"/>
</dbReference>
<dbReference type="Gene3D" id="3.40.50.720">
    <property type="entry name" value="NAD(P)-binding Rossmann-like Domain"/>
    <property type="match status" value="1"/>
</dbReference>
<evidence type="ECO:0000313" key="4">
    <source>
        <dbReference type="Proteomes" id="UP000782610"/>
    </source>
</evidence>
<comment type="similarity">
    <text evidence="1">Belongs to the short-chain dehydrogenases/reductases (SDR) family.</text>
</comment>
<sequence>MSRMDGKICVVSGSTQGLGAAIARRLAGGGAAAVVTTGRNEAKGRAGAEVLARDTGVPVHFVRADLASVDDCRTVIAETDRLFGAVHVLVNAGALTDRGTILDTSPELFDALFATNVRGPYFLMQEALKLMIRDSIAGAIVNIGSISELAGQPFINAYCASKGALSTLTRNTAFSVMKNRIRVNQLNVGWMSSDHEREIQLAESGDPDWESKAAAALPFGRLVDPDEAARAVNFLVSDDAGLMTGSVVNYDQTVWGAAARGMPVPDAALQLP</sequence>
<evidence type="ECO:0000256" key="1">
    <source>
        <dbReference type="ARBA" id="ARBA00006484"/>
    </source>
</evidence>
<dbReference type="PROSITE" id="PS00061">
    <property type="entry name" value="ADH_SHORT"/>
    <property type="match status" value="1"/>
</dbReference>
<dbReference type="CDD" id="cd05233">
    <property type="entry name" value="SDR_c"/>
    <property type="match status" value="1"/>
</dbReference>
<protein>
    <submittedName>
        <fullName evidence="3">SDR family oxidoreductase</fullName>
    </submittedName>
</protein>
<dbReference type="AlphaFoldDB" id="A0A933NXV5"/>
<organism evidence="3 4">
    <name type="scientific">Devosia nanyangense</name>
    <dbReference type="NCBI Taxonomy" id="1228055"/>
    <lineage>
        <taxon>Bacteria</taxon>
        <taxon>Pseudomonadati</taxon>
        <taxon>Pseudomonadota</taxon>
        <taxon>Alphaproteobacteria</taxon>
        <taxon>Hyphomicrobiales</taxon>
        <taxon>Devosiaceae</taxon>
        <taxon>Devosia</taxon>
    </lineage>
</organism>
<dbReference type="InterPro" id="IPR020904">
    <property type="entry name" value="Sc_DH/Rdtase_CS"/>
</dbReference>
<dbReference type="PRINTS" id="PR00081">
    <property type="entry name" value="GDHRDH"/>
</dbReference>
<proteinExistence type="inferred from homology"/>
<dbReference type="InterPro" id="IPR036291">
    <property type="entry name" value="NAD(P)-bd_dom_sf"/>
</dbReference>
<dbReference type="Pfam" id="PF13561">
    <property type="entry name" value="adh_short_C2"/>
    <property type="match status" value="1"/>
</dbReference>
<dbReference type="SUPFAM" id="SSF51735">
    <property type="entry name" value="NAD(P)-binding Rossmann-fold domains"/>
    <property type="match status" value="1"/>
</dbReference>
<accession>A0A933NXV5</accession>
<evidence type="ECO:0000259" key="2">
    <source>
        <dbReference type="SMART" id="SM00822"/>
    </source>
</evidence>
<dbReference type="SMART" id="SM00822">
    <property type="entry name" value="PKS_KR"/>
    <property type="match status" value="1"/>
</dbReference>
<comment type="caution">
    <text evidence="3">The sequence shown here is derived from an EMBL/GenBank/DDBJ whole genome shotgun (WGS) entry which is preliminary data.</text>
</comment>
<dbReference type="NCBIfam" id="NF004847">
    <property type="entry name" value="PRK06198.1"/>
    <property type="match status" value="1"/>
</dbReference>
<dbReference type="Proteomes" id="UP000782610">
    <property type="component" value="Unassembled WGS sequence"/>
</dbReference>
<dbReference type="PRINTS" id="PR00080">
    <property type="entry name" value="SDRFAMILY"/>
</dbReference>
<feature type="domain" description="Ketoreductase" evidence="2">
    <location>
        <begin position="7"/>
        <end position="184"/>
    </location>
</feature>
<dbReference type="EMBL" id="JACRAF010000052">
    <property type="protein sequence ID" value="MBI4923329.1"/>
    <property type="molecule type" value="Genomic_DNA"/>
</dbReference>
<reference evidence="3" key="1">
    <citation type="submission" date="2020-07" db="EMBL/GenBank/DDBJ databases">
        <title>Huge and variable diversity of episymbiotic CPR bacteria and DPANN archaea in groundwater ecosystems.</title>
        <authorList>
            <person name="He C.Y."/>
            <person name="Keren R."/>
            <person name="Whittaker M."/>
            <person name="Farag I.F."/>
            <person name="Doudna J."/>
            <person name="Cate J.H.D."/>
            <person name="Banfield J.F."/>
        </authorList>
    </citation>
    <scope>NUCLEOTIDE SEQUENCE</scope>
    <source>
        <strain evidence="3">NC_groundwater_1586_Pr3_B-0.1um_66_15</strain>
    </source>
</reference>